<protein>
    <submittedName>
        <fullName evidence="1">2674_t:CDS:1</fullName>
    </submittedName>
</protein>
<accession>A0ACA9LJT0</accession>
<organism evidence="1 2">
    <name type="scientific">Racocetra persica</name>
    <dbReference type="NCBI Taxonomy" id="160502"/>
    <lineage>
        <taxon>Eukaryota</taxon>
        <taxon>Fungi</taxon>
        <taxon>Fungi incertae sedis</taxon>
        <taxon>Mucoromycota</taxon>
        <taxon>Glomeromycotina</taxon>
        <taxon>Glomeromycetes</taxon>
        <taxon>Diversisporales</taxon>
        <taxon>Gigasporaceae</taxon>
        <taxon>Racocetra</taxon>
    </lineage>
</organism>
<dbReference type="Proteomes" id="UP000789920">
    <property type="component" value="Unassembled WGS sequence"/>
</dbReference>
<evidence type="ECO:0000313" key="1">
    <source>
        <dbReference type="EMBL" id="CAG8532129.1"/>
    </source>
</evidence>
<evidence type="ECO:0000313" key="2">
    <source>
        <dbReference type="Proteomes" id="UP000789920"/>
    </source>
</evidence>
<gene>
    <name evidence="1" type="ORF">RPERSI_LOCUS3184</name>
</gene>
<reference evidence="1" key="1">
    <citation type="submission" date="2021-06" db="EMBL/GenBank/DDBJ databases">
        <authorList>
            <person name="Kallberg Y."/>
            <person name="Tangrot J."/>
            <person name="Rosling A."/>
        </authorList>
    </citation>
    <scope>NUCLEOTIDE SEQUENCE</scope>
    <source>
        <strain evidence="1">MA461A</strain>
    </source>
</reference>
<proteinExistence type="predicted"/>
<keyword evidence="2" id="KW-1185">Reference proteome</keyword>
<comment type="caution">
    <text evidence="1">The sequence shown here is derived from an EMBL/GenBank/DDBJ whole genome shotgun (WGS) entry which is preliminary data.</text>
</comment>
<dbReference type="EMBL" id="CAJVQC010003778">
    <property type="protein sequence ID" value="CAG8532129.1"/>
    <property type="molecule type" value="Genomic_DNA"/>
</dbReference>
<sequence>MDRDGDGDNVYLQKSTEYRDEIKSMILARGIDCHPMLIDDDKLSLIGEHNTMNYVVRTRWRDTHRCGPEDVQKLAACLMNREMEYVAFFVNPIGYTDRAKSDAARLNVNLCITDNVVDKIEEQARLWPQTRKESTSTNVVYLKGVEFYDNGKPKSIEEATIKLKK</sequence>
<name>A0ACA9LJT0_9GLOM</name>